<sequence>MDQEIRYRLYEREGSTGSDDRILVRDLAQKVIKVLEKPDIRSAIRKVHKVGATSHAVQGAILHDMESLGFSSERQGLFSDFKVSGIRPDYYSSMGGGILFEVERGKTIANNMDILDIWKTHICKDARHLFLLVPEVRVTEKGSEQRIFNTVENRIASFFGNDVEPIDVDSVHLFGY</sequence>
<dbReference type="AlphaFoldDB" id="A0A6J7E0A8"/>
<protein>
    <submittedName>
        <fullName evidence="1">Unannotated protein</fullName>
    </submittedName>
</protein>
<proteinExistence type="predicted"/>
<gene>
    <name evidence="1" type="ORF">UFOPK3342_01288</name>
</gene>
<name>A0A6J7E0A8_9ZZZZ</name>
<organism evidence="1">
    <name type="scientific">freshwater metagenome</name>
    <dbReference type="NCBI Taxonomy" id="449393"/>
    <lineage>
        <taxon>unclassified sequences</taxon>
        <taxon>metagenomes</taxon>
        <taxon>ecological metagenomes</taxon>
    </lineage>
</organism>
<evidence type="ECO:0000313" key="1">
    <source>
        <dbReference type="EMBL" id="CAB4876457.1"/>
    </source>
</evidence>
<accession>A0A6J7E0A8</accession>
<dbReference type="EMBL" id="CAFBLH010000051">
    <property type="protein sequence ID" value="CAB4876457.1"/>
    <property type="molecule type" value="Genomic_DNA"/>
</dbReference>
<reference evidence="1" key="1">
    <citation type="submission" date="2020-05" db="EMBL/GenBank/DDBJ databases">
        <authorList>
            <person name="Chiriac C."/>
            <person name="Salcher M."/>
            <person name="Ghai R."/>
            <person name="Kavagutti S V."/>
        </authorList>
    </citation>
    <scope>NUCLEOTIDE SEQUENCE</scope>
</reference>